<dbReference type="FunFam" id="3.40.30.10:FF:000302">
    <property type="entry name" value="Oligosaccharyl transferase subunit (Gamma), putative"/>
    <property type="match status" value="1"/>
</dbReference>
<feature type="compositionally biased region" description="Polar residues" evidence="9">
    <location>
        <begin position="348"/>
        <end position="358"/>
    </location>
</feature>
<evidence type="ECO:0000256" key="10">
    <source>
        <dbReference type="SAM" id="Phobius"/>
    </source>
</evidence>
<protein>
    <submittedName>
        <fullName evidence="12">Oligosaccharyl transferase subunit</fullName>
    </submittedName>
</protein>
<keyword evidence="5 11" id="KW-0732">Signal</keyword>
<evidence type="ECO:0000256" key="4">
    <source>
        <dbReference type="ARBA" id="ARBA00022692"/>
    </source>
</evidence>
<comment type="function">
    <text evidence="1">Subunit of the oligosaccharyl transferase (OST) complex that catalyzes the initial transfer of a defined glycan (Glc(3)Man(9)GlcNAc(2) in eukaryotes) from the lipid carrier dolichol-pyrophosphate to an asparagine residue within an Asn-X-Ser/Thr consensus motif in nascent polypeptide chains, the first step in protein N-glycosylation. N-glycosylation occurs cotranslationally and the complex associates with the Sec61 complex at the channel-forming translocon complex that mediates protein translocation across the endoplasmic reticulum (ER). All subunits are required for a maximal enzyme activity.</text>
</comment>
<gene>
    <name evidence="12" type="ORF">PMIN01_09154</name>
</gene>
<feature type="transmembrane region" description="Helical" evidence="10">
    <location>
        <begin position="293"/>
        <end position="310"/>
    </location>
</feature>
<evidence type="ECO:0000256" key="5">
    <source>
        <dbReference type="ARBA" id="ARBA00022729"/>
    </source>
</evidence>
<dbReference type="GO" id="GO:0070461">
    <property type="term" value="C:SAGA-type complex"/>
    <property type="evidence" value="ECO:0007669"/>
    <property type="project" value="InterPro"/>
</dbReference>
<name>A0A9P6GE10_9PLEO</name>
<feature type="region of interest" description="Disordered" evidence="9">
    <location>
        <begin position="348"/>
        <end position="413"/>
    </location>
</feature>
<dbReference type="GO" id="GO:0018279">
    <property type="term" value="P:protein N-linked glycosylation via asparagine"/>
    <property type="evidence" value="ECO:0007669"/>
    <property type="project" value="TreeGrafter"/>
</dbReference>
<dbReference type="AlphaFoldDB" id="A0A9P6GE10"/>
<accession>A0A9P6GE10</accession>
<keyword evidence="12" id="KW-0808">Transferase</keyword>
<dbReference type="PANTHER" id="PTHR12692:SF0">
    <property type="entry name" value="GH11935P"/>
    <property type="match status" value="1"/>
</dbReference>
<organism evidence="12 13">
    <name type="scientific">Paraphaeosphaeria minitans</name>
    <dbReference type="NCBI Taxonomy" id="565426"/>
    <lineage>
        <taxon>Eukaryota</taxon>
        <taxon>Fungi</taxon>
        <taxon>Dikarya</taxon>
        <taxon>Ascomycota</taxon>
        <taxon>Pezizomycotina</taxon>
        <taxon>Dothideomycetes</taxon>
        <taxon>Pleosporomycetidae</taxon>
        <taxon>Pleosporales</taxon>
        <taxon>Massarineae</taxon>
        <taxon>Didymosphaeriaceae</taxon>
        <taxon>Paraphaeosphaeria</taxon>
    </lineage>
</organism>
<evidence type="ECO:0000256" key="1">
    <source>
        <dbReference type="ARBA" id="ARBA00002791"/>
    </source>
</evidence>
<comment type="caution">
    <text evidence="12">The sequence shown here is derived from an EMBL/GenBank/DDBJ whole genome shotgun (WGS) entry which is preliminary data.</text>
</comment>
<keyword evidence="8 10" id="KW-0472">Membrane</keyword>
<evidence type="ECO:0000313" key="13">
    <source>
        <dbReference type="Proteomes" id="UP000756921"/>
    </source>
</evidence>
<feature type="chain" id="PRO_5040325835" evidence="11">
    <location>
        <begin position="19"/>
        <end position="865"/>
    </location>
</feature>
<dbReference type="InterPro" id="IPR021149">
    <property type="entry name" value="OligosaccharylTrfase_OST3/OST6"/>
</dbReference>
<evidence type="ECO:0000256" key="11">
    <source>
        <dbReference type="SAM" id="SignalP"/>
    </source>
</evidence>
<feature type="transmembrane region" description="Helical" evidence="10">
    <location>
        <begin position="179"/>
        <end position="204"/>
    </location>
</feature>
<feature type="region of interest" description="Disordered" evidence="9">
    <location>
        <begin position="815"/>
        <end position="846"/>
    </location>
</feature>
<feature type="compositionally biased region" description="Basic and acidic residues" evidence="9">
    <location>
        <begin position="817"/>
        <end position="830"/>
    </location>
</feature>
<evidence type="ECO:0000313" key="12">
    <source>
        <dbReference type="EMBL" id="KAF9733471.1"/>
    </source>
</evidence>
<keyword evidence="6" id="KW-0256">Endoplasmic reticulum</keyword>
<dbReference type="Proteomes" id="UP000756921">
    <property type="component" value="Unassembled WGS sequence"/>
</dbReference>
<reference evidence="12" key="1">
    <citation type="journal article" date="2020" name="Mol. Plant Microbe Interact.">
        <title>Genome Sequence of the Biocontrol Agent Coniothyrium minitans strain Conio (IMI 134523).</title>
        <authorList>
            <person name="Patel D."/>
            <person name="Shittu T.A."/>
            <person name="Baroncelli R."/>
            <person name="Muthumeenakshi S."/>
            <person name="Osborne T.H."/>
            <person name="Janganan T.K."/>
            <person name="Sreenivasaprasad S."/>
        </authorList>
    </citation>
    <scope>NUCLEOTIDE SEQUENCE</scope>
    <source>
        <strain evidence="12">Conio</strain>
    </source>
</reference>
<keyword evidence="7 10" id="KW-1133">Transmembrane helix</keyword>
<feature type="signal peptide" evidence="11">
    <location>
        <begin position="1"/>
        <end position="18"/>
    </location>
</feature>
<dbReference type="Pfam" id="PF04756">
    <property type="entry name" value="OST3_OST6"/>
    <property type="match status" value="1"/>
</dbReference>
<evidence type="ECO:0000256" key="2">
    <source>
        <dbReference type="ARBA" id="ARBA00004477"/>
    </source>
</evidence>
<feature type="compositionally biased region" description="Basic residues" evidence="9">
    <location>
        <begin position="387"/>
        <end position="399"/>
    </location>
</feature>
<evidence type="ECO:0000256" key="8">
    <source>
        <dbReference type="ARBA" id="ARBA00023136"/>
    </source>
</evidence>
<dbReference type="OrthoDB" id="10264870at2759"/>
<comment type="subcellular location">
    <subcellularLocation>
        <location evidence="2">Endoplasmic reticulum membrane</location>
        <topology evidence="2">Multi-pass membrane protein</topology>
    </subcellularLocation>
</comment>
<dbReference type="Gene3D" id="3.40.30.10">
    <property type="entry name" value="Glutaredoxin"/>
    <property type="match status" value="1"/>
</dbReference>
<feature type="transmembrane region" description="Helical" evidence="10">
    <location>
        <begin position="211"/>
        <end position="230"/>
    </location>
</feature>
<dbReference type="GO" id="GO:0016740">
    <property type="term" value="F:transferase activity"/>
    <property type="evidence" value="ECO:0007669"/>
    <property type="project" value="UniProtKB-KW"/>
</dbReference>
<evidence type="ECO:0000256" key="3">
    <source>
        <dbReference type="ARBA" id="ARBA00009561"/>
    </source>
</evidence>
<dbReference type="GO" id="GO:0008250">
    <property type="term" value="C:oligosaccharyltransferase complex"/>
    <property type="evidence" value="ECO:0007669"/>
    <property type="project" value="TreeGrafter"/>
</dbReference>
<dbReference type="PANTHER" id="PTHR12692">
    <property type="entry name" value="DOLICHYL-DIPHOSPHOOLIGOSACCHARIDE--PROTEIN GLYCOSYLTRANSFERASE-RELATED"/>
    <property type="match status" value="1"/>
</dbReference>
<dbReference type="Pfam" id="PF12767">
    <property type="entry name" value="SAGA-Tad1"/>
    <property type="match status" value="1"/>
</dbReference>
<evidence type="ECO:0000256" key="9">
    <source>
        <dbReference type="SAM" id="MobiDB-lite"/>
    </source>
</evidence>
<comment type="similarity">
    <text evidence="3">Belongs to the OST3/OST6 family.</text>
</comment>
<evidence type="ECO:0000256" key="7">
    <source>
        <dbReference type="ARBA" id="ARBA00022989"/>
    </source>
</evidence>
<feature type="transmembrane region" description="Helical" evidence="10">
    <location>
        <begin position="264"/>
        <end position="281"/>
    </location>
</feature>
<proteinExistence type="inferred from homology"/>
<evidence type="ECO:0000256" key="6">
    <source>
        <dbReference type="ARBA" id="ARBA00022824"/>
    </source>
</evidence>
<sequence>MRWLQLLTASLLPFTALAAKKSSGDRFADFRSKSSSSPLKLDDASYTQLTKAPRDYSIAVLLTALETRFGCVLCREFQPEWDLLGKSWAKGDKEGKSRLVFGTLDFVDGKNTFQSLMLQTAPILLYFHPTVGPNAKVDSQPIRFDFTNGPQSAEQIQAWVARQLPADAPKPSVSRPINYVKIITVSTAILGGITFVAVASPYVVPILQNRNIWAAFSLIAVLLFTSGHMFNHIRKVPYVSGDGKGGLSYFAGGFSNQFGLESQIVAAIYGVLSFATISLALKVPRIADPRAQQFAVFLWSGVLLGMYSFLLSPPPPRTADGAAYSNLTRPHHALFHRRAHHTASNVSNHHLIPNQKNPATPIPASNPRRSTSAPTSRPALQPQLPPHTRRPPSHLHLHPRPAATMAGTTRPNDMDMSTTPILSSKTLPEVSISLKSASKPFAPRAPRIDIEPLYTAVKSALSDADWATYKTSLSAFLLGNLNQEELTARLDAIFARAETEAGKTLGPCGALERAHNALVMGVYANVWRDAPEAGIASWVSSSDKVSGSVPKGTGDESEKRLKQEVMQISRRERKRLKTMHQGTSGGFDFMPLDPVGGMMMEYHEARRVKLPEAGPAAQAGGYGKTNWDLEIRKRYTAPLFTETHEFPTASSISLRLLPICYESGLPQGHASDCADLLNIACENYIKEALTNFFTLVNANGTGYVRTAEYKKRVAREEERVARGEIARLAGGELPVEHEERRKRKLLCMEDLRLALEIGDSYLAHVPILAGAISHSRCLDTPGVEDLYLAGISGVADGPPKGASTVNGINGVSKHSTHALDLDRDRTRDAEDPMDIDEESTWQGGSVKDVDDLDSALDAVLELGDM</sequence>
<dbReference type="EMBL" id="WJXW01000009">
    <property type="protein sequence ID" value="KAF9733471.1"/>
    <property type="molecule type" value="Genomic_DNA"/>
</dbReference>
<keyword evidence="4 10" id="KW-0812">Transmembrane</keyword>
<keyword evidence="13" id="KW-1185">Reference proteome</keyword>
<dbReference type="InterPro" id="IPR024738">
    <property type="entry name" value="Hfi1/Tada1"/>
</dbReference>